<dbReference type="PANTHER" id="PTHR15600">
    <property type="entry name" value="SACSIN"/>
    <property type="match status" value="1"/>
</dbReference>
<dbReference type="PANTHER" id="PTHR15600:SF42">
    <property type="entry name" value="SACSIN"/>
    <property type="match status" value="1"/>
</dbReference>
<dbReference type="Pfam" id="PF00651">
    <property type="entry name" value="BTB"/>
    <property type="match status" value="1"/>
</dbReference>
<gene>
    <name evidence="3" type="primary">SACS</name>
    <name evidence="3" type="ORF">SPIL2461_LOCUS9343</name>
</gene>
<feature type="compositionally biased region" description="Polar residues" evidence="1">
    <location>
        <begin position="546"/>
        <end position="558"/>
    </location>
</feature>
<dbReference type="Proteomes" id="UP000649617">
    <property type="component" value="Unassembled WGS sequence"/>
</dbReference>
<dbReference type="InterPro" id="IPR011333">
    <property type="entry name" value="SKP1/BTB/POZ_sf"/>
</dbReference>
<accession>A0A812Q3S7</accession>
<feature type="compositionally biased region" description="Basic residues" evidence="1">
    <location>
        <begin position="531"/>
        <end position="545"/>
    </location>
</feature>
<organism evidence="3 4">
    <name type="scientific">Symbiodinium pilosum</name>
    <name type="common">Dinoflagellate</name>
    <dbReference type="NCBI Taxonomy" id="2952"/>
    <lineage>
        <taxon>Eukaryota</taxon>
        <taxon>Sar</taxon>
        <taxon>Alveolata</taxon>
        <taxon>Dinophyceae</taxon>
        <taxon>Suessiales</taxon>
        <taxon>Symbiodiniaceae</taxon>
        <taxon>Symbiodinium</taxon>
    </lineage>
</organism>
<name>A0A812Q3S7_SYMPI</name>
<evidence type="ECO:0000313" key="3">
    <source>
        <dbReference type="EMBL" id="CAE7382936.1"/>
    </source>
</evidence>
<keyword evidence="4" id="KW-1185">Reference proteome</keyword>
<feature type="domain" description="BTB" evidence="2">
    <location>
        <begin position="1242"/>
        <end position="1310"/>
    </location>
</feature>
<evidence type="ECO:0000259" key="2">
    <source>
        <dbReference type="PROSITE" id="PS50097"/>
    </source>
</evidence>
<dbReference type="GO" id="GO:0030544">
    <property type="term" value="F:Hsp70 protein binding"/>
    <property type="evidence" value="ECO:0007669"/>
    <property type="project" value="TreeGrafter"/>
</dbReference>
<dbReference type="SMART" id="SM00225">
    <property type="entry name" value="BTB"/>
    <property type="match status" value="1"/>
</dbReference>
<dbReference type="EMBL" id="CAJNIZ010016224">
    <property type="protein sequence ID" value="CAE7382936.1"/>
    <property type="molecule type" value="Genomic_DNA"/>
</dbReference>
<proteinExistence type="predicted"/>
<sequence>MFRLPLRTPELAAKSLISNQTRSFEDIVAVLKALVVNAGELLLFLQCVETIEVHVRNFGGPWCCLGRSWIRTSSLYALERMRKERLLLRTMLAKDAKRVARRLGVLMEVVTDSLETRGGMNRRSHAWLLALRSEPVESKEVGSGPAEDELPSHRIAAVAVPLSPEDFKGQAYCFLPLSLATGLPVHVSANFALTANRRDLWRRSDDRVASESQCRAAWNETLIETTCPRAYADALELLAGGVVMQKLEENTLPFPALNTISDKLQQELPSFRDGLWHFWPGGEVEGHFSALPMCVSKELVCREAAVFLDDQQNFQTAKSSLLCRDDDFACLKDEMRAALRRLCLTGRQRTVVQAPARIADTLAEVKGTTWLQPQSLANMLKGFDTKQATTAEADALVEYLLSPQGAGPLALLHGLRLCPLLSGRKGTFLHRVEGQEYFWSADPNMQELLPDEEFVDPSSRTFALLKPRVANSHLNICLLNSKALAKLLPNILPPSWQLSGQVVVTDSRQIEVDGRSQDVLRKEFMASQRKAAPKRGALPKKKQQARKLQNTRKSNSVMEETWDDEDYDDWHDEEEEATEATRALPPCPQVATPPCPLVSLEELERLVHRCRLMWKLVEDHQDAGSSMEALLNFPCVPVEAATAPHVGVNGHLRLVSVRCAQAKHMAAVEDFSVEEVRLLESLGVALLRPGKKLRNAVGLDRASVVRALCHAIESELGSPAAVAASGPSARLHMGLKVARLPVERALPLQRLVCSVLRRENKKEAERSLSLPIFPTVGGKFAVPLIPASASIMSPNDAWDESLSPHFPDFLISWEGAAGELLREFEVQRPSLANFLANFCAPRAGLFDQQLSLHFLESIAALGTVFKASGASRDCEKLAQVCEAAPVVVFEAEPGKAPHRCRCSDLVDPDDADISRFLGNAASLPPQPYCTPLILSVLRKAGLRSLADEALFLRAAQRAEALAQNGGPGTAELTSTLLAQLVKRFHGLKWQSQTYSSLSRLRIFPALPASSRAGTRPPSEAPQNRDCVSLDTPCTLFEHAPLAWTQLALLDPQTFSSWPKALLQRFGCLQDPPSLEVVVANLAEIARRWSQETLPPEAHAELRRETIQHRQQVVVQHLKAFQPMLHKRSHATQIMVQHQLSNVNFLVLDDGVLASPCSVFTALHEGADASDDEGQGYPARKRRTQGSWSLPGYMRPFRRLLLGVAGPAVHLKRQLPQIHVPPAPTASIVPAFIKTSLNKPELADVIFVLEAETGLKEIYAHRLVLAAACDHFQVLFTSNCAEAQEPRCRLALPDWVSSRALLWLLAYLYQGFDPREAQEAAYRLDRGLVASEAPAAVAARRSQRPPHRTPCWDTDTGEDLCCLLRLCEFYDVNHLKKWTEHELGKLLTAENLIALSTHAYFCNANQLLNVCIYHLRSQYAELVGVEEWESLEPAIRELVLTDATASAEAAQ</sequence>
<evidence type="ECO:0000256" key="1">
    <source>
        <dbReference type="SAM" id="MobiDB-lite"/>
    </source>
</evidence>
<evidence type="ECO:0000313" key="4">
    <source>
        <dbReference type="Proteomes" id="UP000649617"/>
    </source>
</evidence>
<dbReference type="OrthoDB" id="1262810at2759"/>
<dbReference type="PROSITE" id="PS50097">
    <property type="entry name" value="BTB"/>
    <property type="match status" value="1"/>
</dbReference>
<reference evidence="3" key="1">
    <citation type="submission" date="2021-02" db="EMBL/GenBank/DDBJ databases">
        <authorList>
            <person name="Dougan E. K."/>
            <person name="Rhodes N."/>
            <person name="Thang M."/>
            <person name="Chan C."/>
        </authorList>
    </citation>
    <scope>NUCLEOTIDE SEQUENCE</scope>
</reference>
<dbReference type="Gene3D" id="3.30.710.10">
    <property type="entry name" value="Potassium Channel Kv1.1, Chain A"/>
    <property type="match status" value="1"/>
</dbReference>
<feature type="region of interest" description="Disordered" evidence="1">
    <location>
        <begin position="527"/>
        <end position="567"/>
    </location>
</feature>
<protein>
    <submittedName>
        <fullName evidence="3">SACS protein</fullName>
    </submittedName>
</protein>
<dbReference type="InterPro" id="IPR000210">
    <property type="entry name" value="BTB/POZ_dom"/>
</dbReference>
<dbReference type="SUPFAM" id="SSF54695">
    <property type="entry name" value="POZ domain"/>
    <property type="match status" value="1"/>
</dbReference>
<comment type="caution">
    <text evidence="3">The sequence shown here is derived from an EMBL/GenBank/DDBJ whole genome shotgun (WGS) entry which is preliminary data.</text>
</comment>
<dbReference type="InterPro" id="IPR052972">
    <property type="entry name" value="Sacsin_chaperone_reg"/>
</dbReference>